<name>A0A2T8ILL1_9POAL</name>
<gene>
    <name evidence="2" type="ORF">PAHAL_5G289800</name>
</gene>
<dbReference type="AlphaFoldDB" id="A0A2T8ILL1"/>
<dbReference type="EMBL" id="CM008050">
    <property type="protein sequence ID" value="PVH38564.1"/>
    <property type="molecule type" value="Genomic_DNA"/>
</dbReference>
<organism evidence="2">
    <name type="scientific">Panicum hallii</name>
    <dbReference type="NCBI Taxonomy" id="206008"/>
    <lineage>
        <taxon>Eukaryota</taxon>
        <taxon>Viridiplantae</taxon>
        <taxon>Streptophyta</taxon>
        <taxon>Embryophyta</taxon>
        <taxon>Tracheophyta</taxon>
        <taxon>Spermatophyta</taxon>
        <taxon>Magnoliopsida</taxon>
        <taxon>Liliopsida</taxon>
        <taxon>Poales</taxon>
        <taxon>Poaceae</taxon>
        <taxon>PACMAD clade</taxon>
        <taxon>Panicoideae</taxon>
        <taxon>Panicodae</taxon>
        <taxon>Paniceae</taxon>
        <taxon>Panicinae</taxon>
        <taxon>Panicum</taxon>
        <taxon>Panicum sect. Panicum</taxon>
    </lineage>
</organism>
<reference evidence="2" key="1">
    <citation type="submission" date="2018-04" db="EMBL/GenBank/DDBJ databases">
        <title>WGS assembly of Panicum hallii.</title>
        <authorList>
            <person name="Lovell J."/>
            <person name="Jenkins J."/>
            <person name="Lowry D."/>
            <person name="Mamidi S."/>
            <person name="Sreedasyam A."/>
            <person name="Weng X."/>
            <person name="Barry K."/>
            <person name="Bonette J."/>
            <person name="Campitelli B."/>
            <person name="Daum C."/>
            <person name="Gordon S."/>
            <person name="Gould B."/>
            <person name="Lipzen A."/>
            <person name="Macqueen A."/>
            <person name="Palacio-Mejia J."/>
            <person name="Plott C."/>
            <person name="Shakirov E."/>
            <person name="Shu S."/>
            <person name="Yoshinaga Y."/>
            <person name="Zane M."/>
            <person name="Rokhsar D."/>
            <person name="Grimwood J."/>
            <person name="Schmutz J."/>
            <person name="Juenger T."/>
        </authorList>
    </citation>
    <scope>NUCLEOTIDE SEQUENCE [LARGE SCALE GENOMIC DNA]</scope>
    <source>
        <strain evidence="2">FIL2</strain>
    </source>
</reference>
<feature type="region of interest" description="Disordered" evidence="1">
    <location>
        <begin position="1"/>
        <end position="21"/>
    </location>
</feature>
<evidence type="ECO:0000313" key="2">
    <source>
        <dbReference type="EMBL" id="PVH38564.1"/>
    </source>
</evidence>
<accession>A0A2T8ILL1</accession>
<dbReference type="Proteomes" id="UP000243499">
    <property type="component" value="Chromosome 5"/>
</dbReference>
<proteinExistence type="predicted"/>
<protein>
    <submittedName>
        <fullName evidence="2">Uncharacterized protein</fullName>
    </submittedName>
</protein>
<dbReference type="Gramene" id="PVH38564">
    <property type="protein sequence ID" value="PVH38564"/>
    <property type="gene ID" value="PAHAL_5G289800"/>
</dbReference>
<evidence type="ECO:0000256" key="1">
    <source>
        <dbReference type="SAM" id="MobiDB-lite"/>
    </source>
</evidence>
<sequence length="185" mass="20287">MGGGRPPSQSYTRQGGGEPLRPVPLEVARCLCVPEAELAPPPPPSLPSGQTCHSCGKNRPVLACARRRRHPGRLRARHPRHVLVPQPGALRGLPRLRPSVVEEDSPFFPSPRQTSHCFRAKWSLPPMVTESEESCGSSASMTLRRPIASSIDIVERCTRDLTERTIYLYFGGAQRKSFSIALSSS</sequence>